<evidence type="ECO:0000256" key="1">
    <source>
        <dbReference type="SAM" id="MobiDB-lite"/>
    </source>
</evidence>
<name>X0YB73_9ZZZZ</name>
<organism evidence="2">
    <name type="scientific">marine sediment metagenome</name>
    <dbReference type="NCBI Taxonomy" id="412755"/>
    <lineage>
        <taxon>unclassified sequences</taxon>
        <taxon>metagenomes</taxon>
        <taxon>ecological metagenomes</taxon>
    </lineage>
</organism>
<dbReference type="EMBL" id="BARS01053711">
    <property type="protein sequence ID" value="GAG53110.1"/>
    <property type="molecule type" value="Genomic_DNA"/>
</dbReference>
<gene>
    <name evidence="2" type="ORF">S01H1_79640</name>
</gene>
<feature type="region of interest" description="Disordered" evidence="1">
    <location>
        <begin position="1"/>
        <end position="22"/>
    </location>
</feature>
<comment type="caution">
    <text evidence="2">The sequence shown here is derived from an EMBL/GenBank/DDBJ whole genome shotgun (WGS) entry which is preliminary data.</text>
</comment>
<evidence type="ECO:0000313" key="2">
    <source>
        <dbReference type="EMBL" id="GAG53110.1"/>
    </source>
</evidence>
<reference evidence="2" key="1">
    <citation type="journal article" date="2014" name="Front. Microbiol.">
        <title>High frequency of phylogenetically diverse reductive dehalogenase-homologous genes in deep subseafloor sedimentary metagenomes.</title>
        <authorList>
            <person name="Kawai M."/>
            <person name="Futagami T."/>
            <person name="Toyoda A."/>
            <person name="Takaki Y."/>
            <person name="Nishi S."/>
            <person name="Hori S."/>
            <person name="Arai W."/>
            <person name="Tsubouchi T."/>
            <person name="Morono Y."/>
            <person name="Uchiyama I."/>
            <person name="Ito T."/>
            <person name="Fujiyama A."/>
            <person name="Inagaki F."/>
            <person name="Takami H."/>
        </authorList>
    </citation>
    <scope>NUCLEOTIDE SEQUENCE</scope>
    <source>
        <strain evidence="2">Expedition CK06-06</strain>
    </source>
</reference>
<dbReference type="AlphaFoldDB" id="X0YB73"/>
<accession>X0YB73</accession>
<sequence length="126" mass="13739">MQAQATAREATSHSMAKARDKTLRQGESSYIYGIHDREGAHLLGGKGWVAISEAVGCNRDDWGSRAYTDLADQGLGVIVRLNHGYCPTGTIPTLKSYPHFAQRCGNFVENSHGCHIWVIGNEPNLA</sequence>
<proteinExistence type="predicted"/>
<feature type="non-terminal residue" evidence="2">
    <location>
        <position position="126"/>
    </location>
</feature>
<protein>
    <recommendedName>
        <fullName evidence="3">Glycoside hydrolase family 5 domain-containing protein</fullName>
    </recommendedName>
</protein>
<evidence type="ECO:0008006" key="3">
    <source>
        <dbReference type="Google" id="ProtNLM"/>
    </source>
</evidence>